<dbReference type="GO" id="GO:0006357">
    <property type="term" value="P:regulation of transcription by RNA polymerase II"/>
    <property type="evidence" value="ECO:0007669"/>
    <property type="project" value="TreeGrafter"/>
</dbReference>
<keyword evidence="5" id="KW-0346">Stress response</keyword>
<dbReference type="GO" id="GO:0034605">
    <property type="term" value="P:cellular response to heat"/>
    <property type="evidence" value="ECO:0007669"/>
    <property type="project" value="TreeGrafter"/>
</dbReference>
<keyword evidence="7" id="KW-0804">Transcription</keyword>
<keyword evidence="12" id="KW-1185">Reference proteome</keyword>
<keyword evidence="6" id="KW-0238">DNA-binding</keyword>
<dbReference type="GO" id="GO:0005634">
    <property type="term" value="C:nucleus"/>
    <property type="evidence" value="ECO:0007669"/>
    <property type="project" value="UniProtKB-SubCell"/>
</dbReference>
<dbReference type="EMBL" id="JACTNZ010000009">
    <property type="protein sequence ID" value="KAG5532041.1"/>
    <property type="molecule type" value="Genomic_DNA"/>
</dbReference>
<dbReference type="Pfam" id="PF00447">
    <property type="entry name" value="HSF_DNA-bind"/>
    <property type="match status" value="1"/>
</dbReference>
<accession>A0AAV6ITG6</accession>
<dbReference type="SUPFAM" id="SSF46785">
    <property type="entry name" value="Winged helix' DNA-binding domain"/>
    <property type="match status" value="1"/>
</dbReference>
<evidence type="ECO:0000256" key="7">
    <source>
        <dbReference type="ARBA" id="ARBA00023163"/>
    </source>
</evidence>
<dbReference type="PROSITE" id="PS00434">
    <property type="entry name" value="HSF_DOMAIN"/>
    <property type="match status" value="1"/>
</dbReference>
<dbReference type="FunFam" id="1.10.10.10:FF:000037">
    <property type="entry name" value="Heat stress transcription factor B-4"/>
    <property type="match status" value="1"/>
</dbReference>
<evidence type="ECO:0000256" key="9">
    <source>
        <dbReference type="RuleBase" id="RU004020"/>
    </source>
</evidence>
<evidence type="ECO:0000256" key="5">
    <source>
        <dbReference type="ARBA" id="ARBA00023016"/>
    </source>
</evidence>
<keyword evidence="3" id="KW-0597">Phosphoprotein</keyword>
<proteinExistence type="inferred from homology"/>
<dbReference type="InterPro" id="IPR000232">
    <property type="entry name" value="HSF_DNA-bd"/>
</dbReference>
<dbReference type="AlphaFoldDB" id="A0AAV6ITG6"/>
<comment type="subunit">
    <text evidence="2">Homotrimer.</text>
</comment>
<dbReference type="EMBL" id="JACTNZ010000009">
    <property type="protein sequence ID" value="KAG5532040.1"/>
    <property type="molecule type" value="Genomic_DNA"/>
</dbReference>
<sequence length="434" mass="49689">MVKATENGALVAPFLLKCYEMVDDQSTDASISWSSTGDSFVIFDFTGFETELLPKYFKHNNFSSFVRQLNIYGFRKIDTDRWEFSNDQFIKGQKHLLKNICRRKQPQVVVQRKSSRQKDKVVEAFEDTNSKLWEDVESLKTDKNALTQELVKLRQHQQTSQTNLVVLKEQLKGMEKNQQQLLSFIVMAMQSPGFLVQLLQPKENNWRMAETGKTVLKRVRDDIEPVPSDGMIVRYQPPMAQSPDPLSLPTLDSENLELGLSSDEVRDLLMNIGFTPGPMDEKLLSPESNWPMVIPELPDHIFDGESNWPMVIPELPDHIMDGESNWPMVIPELPDHIMDQMLLSSTLSENKEDGDCDTEELPNYGMEIESTSPGRQQLSGEFEHKAKTVEDPQNLKMDRVAFGNQLDENQDMEILTEMIGLLASECNIKHQSNF</sequence>
<dbReference type="PANTHER" id="PTHR10015:SF325">
    <property type="entry name" value="HEAT STRESS TRANSCRIPTION FACTOR A-8"/>
    <property type="match status" value="1"/>
</dbReference>
<protein>
    <recommendedName>
        <fullName evidence="10">HSF-type DNA-binding domain-containing protein</fullName>
    </recommendedName>
</protein>
<keyword evidence="8" id="KW-0539">Nucleus</keyword>
<evidence type="ECO:0000313" key="11">
    <source>
        <dbReference type="EMBL" id="KAG5532041.1"/>
    </source>
</evidence>
<comment type="caution">
    <text evidence="11">The sequence shown here is derived from an EMBL/GenBank/DDBJ whole genome shotgun (WGS) entry which is preliminary data.</text>
</comment>
<keyword evidence="4" id="KW-0805">Transcription regulation</keyword>
<dbReference type="GO" id="GO:0003700">
    <property type="term" value="F:DNA-binding transcription factor activity"/>
    <property type="evidence" value="ECO:0007669"/>
    <property type="project" value="InterPro"/>
</dbReference>
<dbReference type="InterPro" id="IPR036388">
    <property type="entry name" value="WH-like_DNA-bd_sf"/>
</dbReference>
<evidence type="ECO:0000256" key="8">
    <source>
        <dbReference type="ARBA" id="ARBA00023242"/>
    </source>
</evidence>
<dbReference type="Proteomes" id="UP000823749">
    <property type="component" value="Chromosome 9"/>
</dbReference>
<evidence type="ECO:0000256" key="3">
    <source>
        <dbReference type="ARBA" id="ARBA00022553"/>
    </source>
</evidence>
<dbReference type="PANTHER" id="PTHR10015">
    <property type="entry name" value="HEAT SHOCK TRANSCRIPTION FACTOR"/>
    <property type="match status" value="1"/>
</dbReference>
<organism evidence="11 12">
    <name type="scientific">Rhododendron griersonianum</name>
    <dbReference type="NCBI Taxonomy" id="479676"/>
    <lineage>
        <taxon>Eukaryota</taxon>
        <taxon>Viridiplantae</taxon>
        <taxon>Streptophyta</taxon>
        <taxon>Embryophyta</taxon>
        <taxon>Tracheophyta</taxon>
        <taxon>Spermatophyta</taxon>
        <taxon>Magnoliopsida</taxon>
        <taxon>eudicotyledons</taxon>
        <taxon>Gunneridae</taxon>
        <taxon>Pentapetalae</taxon>
        <taxon>asterids</taxon>
        <taxon>Ericales</taxon>
        <taxon>Ericaceae</taxon>
        <taxon>Ericoideae</taxon>
        <taxon>Rhodoreae</taxon>
        <taxon>Rhododendron</taxon>
    </lineage>
</organism>
<evidence type="ECO:0000259" key="10">
    <source>
        <dbReference type="PROSITE" id="PS00434"/>
    </source>
</evidence>
<comment type="similarity">
    <text evidence="9">Belongs to the HSF family.</text>
</comment>
<evidence type="ECO:0000256" key="6">
    <source>
        <dbReference type="ARBA" id="ARBA00023125"/>
    </source>
</evidence>
<evidence type="ECO:0000256" key="2">
    <source>
        <dbReference type="ARBA" id="ARBA00011233"/>
    </source>
</evidence>
<reference evidence="11" key="1">
    <citation type="submission" date="2020-08" db="EMBL/GenBank/DDBJ databases">
        <title>Plant Genome Project.</title>
        <authorList>
            <person name="Zhang R.-G."/>
        </authorList>
    </citation>
    <scope>NUCLEOTIDE SEQUENCE</scope>
    <source>
        <strain evidence="11">WSP0</strain>
        <tissue evidence="11">Leaf</tissue>
    </source>
</reference>
<dbReference type="SMART" id="SM00415">
    <property type="entry name" value="HSF"/>
    <property type="match status" value="1"/>
</dbReference>
<dbReference type="PRINTS" id="PR00056">
    <property type="entry name" value="HSFDOMAIN"/>
</dbReference>
<feature type="domain" description="HSF-type DNA-binding" evidence="10">
    <location>
        <begin position="53"/>
        <end position="77"/>
    </location>
</feature>
<gene>
    <name evidence="11" type="ORF">RHGRI_026605</name>
</gene>
<dbReference type="GO" id="GO:0000978">
    <property type="term" value="F:RNA polymerase II cis-regulatory region sequence-specific DNA binding"/>
    <property type="evidence" value="ECO:0007669"/>
    <property type="project" value="TreeGrafter"/>
</dbReference>
<comment type="subcellular location">
    <subcellularLocation>
        <location evidence="1">Nucleus</location>
    </subcellularLocation>
</comment>
<evidence type="ECO:0000256" key="1">
    <source>
        <dbReference type="ARBA" id="ARBA00004123"/>
    </source>
</evidence>
<dbReference type="InterPro" id="IPR036390">
    <property type="entry name" value="WH_DNA-bd_sf"/>
</dbReference>
<evidence type="ECO:0000256" key="4">
    <source>
        <dbReference type="ARBA" id="ARBA00023015"/>
    </source>
</evidence>
<name>A0AAV6ITG6_9ERIC</name>
<evidence type="ECO:0000313" key="12">
    <source>
        <dbReference type="Proteomes" id="UP000823749"/>
    </source>
</evidence>
<dbReference type="Gene3D" id="1.10.10.10">
    <property type="entry name" value="Winged helix-like DNA-binding domain superfamily/Winged helix DNA-binding domain"/>
    <property type="match status" value="1"/>
</dbReference>